<name>A0ABY8QUB7_9MICO</name>
<dbReference type="EMBL" id="CP090958">
    <property type="protein sequence ID" value="WGW12537.1"/>
    <property type="molecule type" value="Genomic_DNA"/>
</dbReference>
<dbReference type="GO" id="GO:0032259">
    <property type="term" value="P:methylation"/>
    <property type="evidence" value="ECO:0007669"/>
    <property type="project" value="UniProtKB-KW"/>
</dbReference>
<dbReference type="GO" id="GO:0008168">
    <property type="term" value="F:methyltransferase activity"/>
    <property type="evidence" value="ECO:0007669"/>
    <property type="project" value="UniProtKB-KW"/>
</dbReference>
<dbReference type="Gene3D" id="3.40.50.150">
    <property type="entry name" value="Vaccinia Virus protein VP39"/>
    <property type="match status" value="1"/>
</dbReference>
<feature type="compositionally biased region" description="Polar residues" evidence="1">
    <location>
        <begin position="296"/>
        <end position="320"/>
    </location>
</feature>
<accession>A0ABY8QUB7</accession>
<keyword evidence="3" id="KW-1185">Reference proteome</keyword>
<proteinExistence type="predicted"/>
<evidence type="ECO:0000313" key="2">
    <source>
        <dbReference type="EMBL" id="WGW12537.1"/>
    </source>
</evidence>
<dbReference type="RefSeq" id="WP_349639340.1">
    <property type="nucleotide sequence ID" value="NZ_CP090958.1"/>
</dbReference>
<evidence type="ECO:0000256" key="1">
    <source>
        <dbReference type="SAM" id="MobiDB-lite"/>
    </source>
</evidence>
<evidence type="ECO:0000313" key="3">
    <source>
        <dbReference type="Proteomes" id="UP001209083"/>
    </source>
</evidence>
<keyword evidence="2" id="KW-0808">Transferase</keyword>
<protein>
    <submittedName>
        <fullName evidence="2">Class I SAM-dependent methyltransferase</fullName>
        <ecNumber evidence="2">2.1.-.-</ecNumber>
    </submittedName>
</protein>
<dbReference type="InterPro" id="IPR029063">
    <property type="entry name" value="SAM-dependent_MTases_sf"/>
</dbReference>
<dbReference type="EC" id="2.1.-.-" evidence="2"/>
<sequence>MQKLPRVSSPLGAITRGTTNPNRLRRIDRWMVSQLELRLRSRPSALVVDLGYGSSGVTPAELRSRLAKVDARCRVLGLEIDPARVASAQPWAGPQLSFAVGGFEISTPGGEHPLAIRAYNVLRQYGETEVSAAWRRMYESLAPGGLLVEGTCDELGRRCCWLAFEKPEAAAGGAATHSIATDISVDLQPSTFTISVDVNDLAQPSDVAARLPKALIHRNTPGYQVHEFLLRLDAAWYEAAAWEGYGRRQRWIRMCHSLKEQGMQVVSGKARWRLGELTVAWSEVADRSMAEPAMSSREQAATTNDATGYNQGALIQSSGN</sequence>
<keyword evidence="2" id="KW-0489">Methyltransferase</keyword>
<feature type="region of interest" description="Disordered" evidence="1">
    <location>
        <begin position="290"/>
        <end position="320"/>
    </location>
</feature>
<organism evidence="2 3">
    <name type="scientific">Saxibacter everestensis</name>
    <dbReference type="NCBI Taxonomy" id="2909229"/>
    <lineage>
        <taxon>Bacteria</taxon>
        <taxon>Bacillati</taxon>
        <taxon>Actinomycetota</taxon>
        <taxon>Actinomycetes</taxon>
        <taxon>Micrococcales</taxon>
        <taxon>Brevibacteriaceae</taxon>
        <taxon>Saxibacter</taxon>
    </lineage>
</organism>
<gene>
    <name evidence="2" type="ORF">LWF01_01865</name>
</gene>
<dbReference type="Proteomes" id="UP001209083">
    <property type="component" value="Chromosome"/>
</dbReference>
<dbReference type="SUPFAM" id="SSF53335">
    <property type="entry name" value="S-adenosyl-L-methionine-dependent methyltransferases"/>
    <property type="match status" value="1"/>
</dbReference>
<reference evidence="2 3" key="1">
    <citation type="submission" date="2023-05" db="EMBL/GenBank/DDBJ databases">
        <title>Lithophilousrod everest ZFBP1038 complete genpme.</title>
        <authorList>
            <person name="Tian M."/>
        </authorList>
    </citation>
    <scope>NUCLEOTIDE SEQUENCE [LARGE SCALE GENOMIC DNA]</scope>
    <source>
        <strain evidence="2 3">ZFBP1038</strain>
    </source>
</reference>